<dbReference type="BioCyc" id="MetaCyc:MONOMER-13484"/>
<dbReference type="InterPro" id="IPR003702">
    <property type="entry name" value="ActCoA_hydro_N"/>
</dbReference>
<sequence length="438" mass="47697">MDWKKIYEDRTCTADEAVKSIKSGDRVLFAHCVAEPPVLVEAMVANAAAYKNVTVSHMVTLGKGEYSKPEYKENFTFEGWFTSPSTRGSIAEGHGQFVPVFFHEVPSLIRKDIFHVDVFMVMVSPPDHNGFCCVGVSSDYTMQAIKSAKIVLAEVNDQVPVVYGDTFVHVSEIDKFVETSHPLPEIGLPKIGEVEAAIGKHCASLIEDGSTLQLGIGAIPDAVLSQLKDKKHLGIHSEMISDGVVDLYEAGVIDCSQKSIDKGKMAITFLMGTKRLYDFAANNPKVELKPVDYINHPSVVAQCSKMVCINACLQVDFMGQIVSDSIGTKQFSGVGGQVDFVRGASMSIDGKGKAIIAMPSVAKKKDGSMISKIVPFIDHGAAVTTSRNDADYVVTEYGIAEMKGKSLQDRARALINIAHPDFKDELKAEFEKRFNAAF</sequence>
<feature type="binding site" evidence="9">
    <location>
        <position position="218"/>
    </location>
    <ligand>
        <name>CoA</name>
        <dbReference type="ChEBI" id="CHEBI:57287"/>
    </ligand>
</feature>
<keyword evidence="7" id="KW-1185">Reference proteome</keyword>
<keyword evidence="2 5" id="KW-0808">Transferase</keyword>
<evidence type="ECO:0000313" key="6">
    <source>
        <dbReference type="EMBL" id="MBN7772164.1"/>
    </source>
</evidence>
<comment type="similarity">
    <text evidence="1">Belongs to the acetyl-CoA hydrolase/transferase family.</text>
</comment>
<feature type="binding site" evidence="9">
    <location>
        <position position="216"/>
    </location>
    <ligand>
        <name>CoA</name>
        <dbReference type="ChEBI" id="CHEBI:57287"/>
    </ligand>
</feature>
<reference evidence="5" key="2">
    <citation type="submission" date="2008-05" db="EMBL/GenBank/DDBJ databases">
        <authorList>
            <person name="Lee T.-M."/>
            <person name="Wu T.-M."/>
            <person name="Sung M.-S."/>
        </authorList>
    </citation>
    <scope>NUCLEOTIDE SEQUENCE</scope>
    <source>
        <strain evidence="5">DSMZ 2634</strain>
    </source>
</reference>
<evidence type="ECO:0000259" key="4">
    <source>
        <dbReference type="Pfam" id="PF13336"/>
    </source>
</evidence>
<dbReference type="GO" id="GO:0006083">
    <property type="term" value="P:acetate metabolic process"/>
    <property type="evidence" value="ECO:0007669"/>
    <property type="project" value="InterPro"/>
</dbReference>
<feature type="binding site" evidence="9">
    <location>
        <position position="372"/>
    </location>
    <ligand>
        <name>CoA</name>
        <dbReference type="ChEBI" id="CHEBI:57287"/>
    </ligand>
</feature>
<dbReference type="RefSeq" id="WP_206580961.1">
    <property type="nucleotide sequence ID" value="NZ_JAFJZZ010000001.1"/>
</dbReference>
<feature type="domain" description="Acetyl-CoA hydrolase/transferase C-terminal" evidence="4">
    <location>
        <begin position="272"/>
        <end position="429"/>
    </location>
</feature>
<dbReference type="PDB" id="3QDQ">
    <property type="method" value="X-ray"/>
    <property type="resolution" value="2.60 A"/>
    <property type="chains" value="A=1-438"/>
</dbReference>
<dbReference type="PDBsum" id="3QDQ"/>
<evidence type="ECO:0000256" key="2">
    <source>
        <dbReference type="ARBA" id="ARBA00022679"/>
    </source>
</evidence>
<protein>
    <submittedName>
        <fullName evidence="5">4-Hydroxybutyrate CoA-transferase</fullName>
    </submittedName>
    <submittedName>
        <fullName evidence="6">Acetyl-CoA hydrolase/transferase family protein</fullName>
    </submittedName>
</protein>
<dbReference type="GO" id="GO:0008775">
    <property type="term" value="F:acetate CoA-transferase activity"/>
    <property type="evidence" value="ECO:0007669"/>
    <property type="project" value="InterPro"/>
</dbReference>
<dbReference type="Gene3D" id="3.40.1080.20">
    <property type="entry name" value="Acetyl-CoA hydrolase/transferase C-terminal domain"/>
    <property type="match status" value="1"/>
</dbReference>
<evidence type="ECO:0000256" key="1">
    <source>
        <dbReference type="ARBA" id="ARBA00009632"/>
    </source>
</evidence>
<dbReference type="KEGG" id="ag:CAB60036"/>
<feature type="binding site" evidence="9">
    <location>
        <position position="238"/>
    </location>
    <ligand>
        <name>CoA</name>
        <dbReference type="ChEBI" id="CHEBI:57287"/>
    </ligand>
</feature>
<evidence type="ECO:0000259" key="3">
    <source>
        <dbReference type="Pfam" id="PF02550"/>
    </source>
</evidence>
<reference evidence="8" key="3">
    <citation type="journal article" date="2009" name="Biol. Chem.">
        <title>Crystal structure of 4-hydroxybutyrate CoA-transferase from Clostridium aminobutyricum.</title>
        <authorList>
            <person name="Macieira S."/>
            <person name="Zhang J."/>
            <person name="Velarde M."/>
            <person name="Buckel W."/>
            <person name="Messerschmidt A."/>
        </authorList>
    </citation>
    <scope>X-RAY CRYSTALLOGRAPHY (1.85 ANGSTROMS)</scope>
</reference>
<dbReference type="AlphaFoldDB" id="Q9RM86"/>
<proteinExistence type="evidence at protein level"/>
<dbReference type="Pfam" id="PF13336">
    <property type="entry name" value="AcetylCoA_hyd_C"/>
    <property type="match status" value="1"/>
</dbReference>
<dbReference type="EMBL" id="AJ250267">
    <property type="protein sequence ID" value="CAB60036.2"/>
    <property type="molecule type" value="Genomic_DNA"/>
</dbReference>
<reference evidence="9" key="4">
    <citation type="journal article" date="2012" name="Arch. Microbiol.">
        <title>Crystal structure of the complex between 4-hydroxybutyrate CoA-transferase from Clostridium aminobutyricum and CoA.</title>
        <authorList>
            <person name="Macieira S."/>
            <person name="Zhang J."/>
            <person name="Buckel W."/>
            <person name="Messerschmidt A."/>
        </authorList>
    </citation>
    <scope>X-RAY CRYSTALLOGRAPHY (2.60 ANGSTROMS) IN COMPLEX WITH COA</scope>
</reference>
<feature type="binding site" evidence="9">
    <location>
        <position position="313"/>
    </location>
    <ligand>
        <name>CoA</name>
        <dbReference type="ChEBI" id="CHEBI:57287"/>
    </ligand>
</feature>
<dbReference type="Gene3D" id="3.40.1080.10">
    <property type="entry name" value="Glutaconate Coenzyme A-transferase"/>
    <property type="match status" value="1"/>
</dbReference>
<dbReference type="PDB" id="3GK7">
    <property type="method" value="X-ray"/>
    <property type="resolution" value="1.85 A"/>
    <property type="chains" value="A/B=1-438"/>
</dbReference>
<dbReference type="EMBL" id="JAFJZZ010000001">
    <property type="protein sequence ID" value="MBN7772164.1"/>
    <property type="molecule type" value="Genomic_DNA"/>
</dbReference>
<evidence type="ECO:0007829" key="8">
    <source>
        <dbReference type="PDB" id="3GK7"/>
    </source>
</evidence>
<accession>Q9RM86</accession>
<name>Q9RM86_CLOAM</name>
<reference evidence="6" key="5">
    <citation type="submission" date="2021-02" db="EMBL/GenBank/DDBJ databases">
        <title>Abyssanaerobacter marinus gen.nov., sp., nov, anaerobic bacterium isolated from the Onnuri vent field of Indian Ocean and suggestion of Mogibacteriaceae fam. nov., and proposal of reclassification of ambiguous this family's genus member.</title>
        <authorList>
            <person name="Kim Y.J."/>
            <person name="Yang J.-A."/>
        </authorList>
    </citation>
    <scope>NUCLEOTIDE SEQUENCE</scope>
    <source>
        <strain evidence="6">DSM 2634</strain>
    </source>
</reference>
<keyword evidence="8 9" id="KW-0002">3D-structure</keyword>
<dbReference type="InterPro" id="IPR037171">
    <property type="entry name" value="NagB/RpiA_transferase-like"/>
</dbReference>
<dbReference type="SUPFAM" id="SSF100950">
    <property type="entry name" value="NagB/RpiA/CoA transferase-like"/>
    <property type="match status" value="2"/>
</dbReference>
<dbReference type="PANTHER" id="PTHR21432:SF20">
    <property type="entry name" value="ACETYL-COA HYDROLASE"/>
    <property type="match status" value="1"/>
</dbReference>
<feature type="binding site" evidence="9">
    <location>
        <position position="332"/>
    </location>
    <ligand>
        <name>CoA</name>
        <dbReference type="ChEBI" id="CHEBI:57287"/>
    </ligand>
</feature>
<feature type="binding site" evidence="9">
    <location>
        <position position="337"/>
    </location>
    <ligand>
        <name>CoA</name>
        <dbReference type="ChEBI" id="CHEBI:57287"/>
    </ligand>
</feature>
<dbReference type="PDBsum" id="3GK7"/>
<dbReference type="InterPro" id="IPR026888">
    <property type="entry name" value="AcetylCoA_hyd_C"/>
</dbReference>
<organism evidence="5">
    <name type="scientific">Clostridium aminobutyricum</name>
    <dbReference type="NCBI Taxonomy" id="33953"/>
    <lineage>
        <taxon>Bacteria</taxon>
        <taxon>Bacillati</taxon>
        <taxon>Bacillota</taxon>
        <taxon>Clostridia</taxon>
        <taxon>Eubacteriales</taxon>
        <taxon>Clostridiaceae</taxon>
        <taxon>Clostridium</taxon>
    </lineage>
</organism>
<evidence type="ECO:0007829" key="9">
    <source>
        <dbReference type="PDB" id="3QDQ"/>
    </source>
</evidence>
<dbReference type="PANTHER" id="PTHR21432">
    <property type="entry name" value="ACETYL-COA HYDROLASE-RELATED"/>
    <property type="match status" value="1"/>
</dbReference>
<feature type="domain" description="Acetyl-CoA hydrolase/transferase N-terminal" evidence="3">
    <location>
        <begin position="7"/>
        <end position="178"/>
    </location>
</feature>
<dbReference type="InterPro" id="IPR046433">
    <property type="entry name" value="ActCoA_hydro"/>
</dbReference>
<dbReference type="Gene3D" id="3.30.750.70">
    <property type="entry name" value="4-hydroxybutyrate coenzyme like domains"/>
    <property type="match status" value="1"/>
</dbReference>
<gene>
    <name evidence="5" type="primary">abfT</name>
    <name evidence="6" type="ORF">JYB65_02205</name>
</gene>
<reference evidence="5" key="1">
    <citation type="journal article" date="2000" name="Arch. Microbiol.">
        <title>Fermentation of 4-aminobutyrate by Clostridium aminobutyricum: cloning of two genes involved in the formation and dehydration of 4-hydroxybutyryl-CoA.</title>
        <authorList>
            <person name="Gerhardt A."/>
            <person name="Linder D."/>
            <person name="Huisman G."/>
            <person name="Buckel W."/>
        </authorList>
    </citation>
    <scope>NUCLEOTIDE SEQUENCE</scope>
    <source>
        <strain evidence="5">DSMZ 2634</strain>
    </source>
</reference>
<dbReference type="SMR" id="Q9RM86"/>
<dbReference type="InterPro" id="IPR038460">
    <property type="entry name" value="AcetylCoA_hyd_C_sf"/>
</dbReference>
<evidence type="ECO:0000313" key="5">
    <source>
        <dbReference type="EMBL" id="CAB60036.2"/>
    </source>
</evidence>
<dbReference type="Pfam" id="PF02550">
    <property type="entry name" value="AcetylCoA_hydro"/>
    <property type="match status" value="1"/>
</dbReference>
<dbReference type="Proteomes" id="UP000664545">
    <property type="component" value="Unassembled WGS sequence"/>
</dbReference>
<dbReference type="GO" id="GO:0016787">
    <property type="term" value="F:hydrolase activity"/>
    <property type="evidence" value="ECO:0007669"/>
    <property type="project" value="UniProtKB-KW"/>
</dbReference>
<evidence type="ECO:0000313" key="7">
    <source>
        <dbReference type="Proteomes" id="UP000664545"/>
    </source>
</evidence>
<keyword evidence="6" id="KW-0378">Hydrolase</keyword>